<comment type="caution">
    <text evidence="1">The sequence shown here is derived from an EMBL/GenBank/DDBJ whole genome shotgun (WGS) entry which is preliminary data.</text>
</comment>
<evidence type="ECO:0000313" key="1">
    <source>
        <dbReference type="EMBL" id="GIE16865.1"/>
    </source>
</evidence>
<keyword evidence="2" id="KW-1185">Reference proteome</keyword>
<protein>
    <submittedName>
        <fullName evidence="1">Uncharacterized protein</fullName>
    </submittedName>
</protein>
<dbReference type="AlphaFoldDB" id="A0A919JAS3"/>
<organism evidence="1 2">
    <name type="scientific">Paractinoplanes ferrugineus</name>
    <dbReference type="NCBI Taxonomy" id="113564"/>
    <lineage>
        <taxon>Bacteria</taxon>
        <taxon>Bacillati</taxon>
        <taxon>Actinomycetota</taxon>
        <taxon>Actinomycetes</taxon>
        <taxon>Micromonosporales</taxon>
        <taxon>Micromonosporaceae</taxon>
        <taxon>Paractinoplanes</taxon>
    </lineage>
</organism>
<name>A0A919JAS3_9ACTN</name>
<evidence type="ECO:0000313" key="2">
    <source>
        <dbReference type="Proteomes" id="UP000598174"/>
    </source>
</evidence>
<reference evidence="1" key="1">
    <citation type="submission" date="2021-01" db="EMBL/GenBank/DDBJ databases">
        <title>Whole genome shotgun sequence of Actinoplanes ferrugineus NBRC 15555.</title>
        <authorList>
            <person name="Komaki H."/>
            <person name="Tamura T."/>
        </authorList>
    </citation>
    <scope>NUCLEOTIDE SEQUENCE</scope>
    <source>
        <strain evidence="1">NBRC 15555</strain>
    </source>
</reference>
<accession>A0A919JAS3</accession>
<dbReference type="EMBL" id="BOMM01000104">
    <property type="protein sequence ID" value="GIE16865.1"/>
    <property type="molecule type" value="Genomic_DNA"/>
</dbReference>
<gene>
    <name evidence="1" type="ORF">Afe05nite_87050</name>
</gene>
<proteinExistence type="predicted"/>
<sequence>MHSARVAYRRDITFGDERELDLGAAEQVHDGVPSLVDGELCPRVQVGQEQGAAS</sequence>
<dbReference type="Proteomes" id="UP000598174">
    <property type="component" value="Unassembled WGS sequence"/>
</dbReference>